<feature type="transmembrane region" description="Helical" evidence="1">
    <location>
        <begin position="14"/>
        <end position="41"/>
    </location>
</feature>
<reference evidence="2 3" key="1">
    <citation type="journal article" date="2012" name="Proc. Natl. Acad. Sci. U.S.A.">
        <title>Genome streamlining and chemical defense in a coral reef symbiosis.</title>
        <authorList>
            <person name="Kwan J.C."/>
            <person name="Donia M.S."/>
            <person name="Han A.W."/>
            <person name="Hirose E."/>
            <person name="Haygood M.G."/>
            <person name="Schmidt E.W."/>
        </authorList>
    </citation>
    <scope>NUCLEOTIDE SEQUENCE [LARGE SCALE GENOMIC DNA]</scope>
    <source>
        <strain evidence="2 3">L2</strain>
    </source>
</reference>
<accession>K7YPI3</accession>
<keyword evidence="1" id="KW-0812">Transmembrane</keyword>
<dbReference type="Proteomes" id="UP000010077">
    <property type="component" value="Chromosome"/>
</dbReference>
<sequence length="42" mass="4946">MIASYWLQSTFTRVYILVFIVISILDFINLIAMFSFSCLFFA</sequence>
<proteinExistence type="predicted"/>
<dbReference type="HOGENOM" id="CLU_3248737_0_0_5"/>
<evidence type="ECO:0000313" key="3">
    <source>
        <dbReference type="Proteomes" id="UP000010077"/>
    </source>
</evidence>
<evidence type="ECO:0000256" key="1">
    <source>
        <dbReference type="SAM" id="Phobius"/>
    </source>
</evidence>
<keyword evidence="3" id="KW-1185">Reference proteome</keyword>
<gene>
    <name evidence="2" type="ORF">A1OE_264</name>
</gene>
<keyword evidence="1" id="KW-1133">Transmembrane helix</keyword>
<dbReference type="KEGG" id="thal:A1OE_264"/>
<evidence type="ECO:0000313" key="2">
    <source>
        <dbReference type="EMBL" id="AFX98464.1"/>
    </source>
</evidence>
<keyword evidence="1" id="KW-0472">Membrane</keyword>
<protein>
    <submittedName>
        <fullName evidence="2">Uncharacterized protein</fullName>
    </submittedName>
</protein>
<dbReference type="EMBL" id="CP003539">
    <property type="protein sequence ID" value="AFX98464.1"/>
    <property type="molecule type" value="Genomic_DNA"/>
</dbReference>
<organism evidence="2 3">
    <name type="scientific">Candidatus Endolissoclinum faulkneri L2</name>
    <dbReference type="NCBI Taxonomy" id="1193729"/>
    <lineage>
        <taxon>Bacteria</taxon>
        <taxon>Pseudomonadati</taxon>
        <taxon>Pseudomonadota</taxon>
        <taxon>Alphaproteobacteria</taxon>
        <taxon>Rhodospirillales</taxon>
        <taxon>Rhodospirillaceae</taxon>
        <taxon>Candidatus Endolissoclinum</taxon>
    </lineage>
</organism>
<name>K7YPI3_9PROT</name>
<dbReference type="AlphaFoldDB" id="K7YPI3"/>